<evidence type="ECO:0000256" key="4">
    <source>
        <dbReference type="ARBA" id="ARBA00022490"/>
    </source>
</evidence>
<dbReference type="PANTHER" id="PTHR30307:SF0">
    <property type="entry name" value="S-ADENOSYLMETHIONINE:TRNA RIBOSYLTRANSFERASE-ISOMERASE"/>
    <property type="match status" value="1"/>
</dbReference>
<comment type="caution">
    <text evidence="14">The sequence shown here is derived from an EMBL/GenBank/DDBJ whole genome shotgun (WGS) entry which is preliminary data.</text>
</comment>
<evidence type="ECO:0000256" key="2">
    <source>
        <dbReference type="ARBA" id="ARBA00004691"/>
    </source>
</evidence>
<keyword evidence="14" id="KW-0328">Glycosyltransferase</keyword>
<dbReference type="NCBIfam" id="TIGR00113">
    <property type="entry name" value="queA"/>
    <property type="match status" value="1"/>
</dbReference>
<name>A0A932AAE3_9BACT</name>
<evidence type="ECO:0000256" key="13">
    <source>
        <dbReference type="HAMAP-Rule" id="MF_00113"/>
    </source>
</evidence>
<evidence type="ECO:0000256" key="9">
    <source>
        <dbReference type="ARBA" id="ARBA00061210"/>
    </source>
</evidence>
<evidence type="ECO:0000256" key="7">
    <source>
        <dbReference type="ARBA" id="ARBA00022785"/>
    </source>
</evidence>
<evidence type="ECO:0000256" key="10">
    <source>
        <dbReference type="ARBA" id="ARBA00066503"/>
    </source>
</evidence>
<evidence type="ECO:0000256" key="12">
    <source>
        <dbReference type="ARBA" id="ARBA00076160"/>
    </source>
</evidence>
<evidence type="ECO:0000256" key="6">
    <source>
        <dbReference type="ARBA" id="ARBA00022691"/>
    </source>
</evidence>
<dbReference type="NCBIfam" id="NF001140">
    <property type="entry name" value="PRK00147.1"/>
    <property type="match status" value="1"/>
</dbReference>
<dbReference type="FunFam" id="3.40.1780.10:FF:000001">
    <property type="entry name" value="S-adenosylmethionine:tRNA ribosyltransferase-isomerase"/>
    <property type="match status" value="1"/>
</dbReference>
<dbReference type="Gene3D" id="3.40.1780.10">
    <property type="entry name" value="QueA-like"/>
    <property type="match status" value="1"/>
</dbReference>
<dbReference type="GO" id="GO:0005737">
    <property type="term" value="C:cytoplasm"/>
    <property type="evidence" value="ECO:0007669"/>
    <property type="project" value="UniProtKB-SubCell"/>
</dbReference>
<comment type="similarity">
    <text evidence="9 13">Belongs to the QueA family.</text>
</comment>
<dbReference type="InterPro" id="IPR042119">
    <property type="entry name" value="QueA_dom2"/>
</dbReference>
<dbReference type="InterPro" id="IPR003699">
    <property type="entry name" value="QueA"/>
</dbReference>
<dbReference type="HAMAP" id="MF_00113">
    <property type="entry name" value="QueA"/>
    <property type="match status" value="1"/>
</dbReference>
<keyword evidence="6 13" id="KW-0949">S-adenosyl-L-methionine</keyword>
<evidence type="ECO:0000313" key="14">
    <source>
        <dbReference type="EMBL" id="MBI2679111.1"/>
    </source>
</evidence>
<dbReference type="GO" id="GO:0008616">
    <property type="term" value="P:tRNA queuosine(34) biosynthetic process"/>
    <property type="evidence" value="ECO:0007669"/>
    <property type="project" value="UniProtKB-UniRule"/>
</dbReference>
<dbReference type="InterPro" id="IPR036100">
    <property type="entry name" value="QueA_sf"/>
</dbReference>
<dbReference type="Proteomes" id="UP000779809">
    <property type="component" value="Unassembled WGS sequence"/>
</dbReference>
<keyword evidence="7 13" id="KW-0671">Queuosine biosynthesis</keyword>
<accession>A0A932AAE3</accession>
<comment type="function">
    <text evidence="13">Transfers and isomerizes the ribose moiety from AdoMet to the 7-aminomethyl group of 7-deazaguanine (preQ1-tRNA) to give epoxyqueuosine (oQ-tRNA).</text>
</comment>
<dbReference type="EC" id="2.4.99.17" evidence="10 13"/>
<protein>
    <recommendedName>
        <fullName evidence="11 13">S-adenosylmethionine:tRNA ribosyltransferase-isomerase</fullName>
        <ecNumber evidence="10 13">2.4.99.17</ecNumber>
    </recommendedName>
    <alternativeName>
        <fullName evidence="12 13">Queuosine biosynthesis protein QueA</fullName>
    </alternativeName>
</protein>
<comment type="pathway">
    <text evidence="2 13">tRNA modification; tRNA-queuosine biosynthesis.</text>
</comment>
<dbReference type="InterPro" id="IPR042118">
    <property type="entry name" value="QueA_dom1"/>
</dbReference>
<comment type="subunit">
    <text evidence="3 13">Monomer.</text>
</comment>
<evidence type="ECO:0000256" key="8">
    <source>
        <dbReference type="ARBA" id="ARBA00052751"/>
    </source>
</evidence>
<dbReference type="PANTHER" id="PTHR30307">
    <property type="entry name" value="S-ADENOSYLMETHIONINE:TRNA RIBOSYLTRANSFERASE-ISOMERASE"/>
    <property type="match status" value="1"/>
</dbReference>
<reference evidence="14" key="1">
    <citation type="submission" date="2020-07" db="EMBL/GenBank/DDBJ databases">
        <title>Huge and variable diversity of episymbiotic CPR bacteria and DPANN archaea in groundwater ecosystems.</title>
        <authorList>
            <person name="He C.Y."/>
            <person name="Keren R."/>
            <person name="Whittaker M."/>
            <person name="Farag I.F."/>
            <person name="Doudna J."/>
            <person name="Cate J.H.D."/>
            <person name="Banfield J.F."/>
        </authorList>
    </citation>
    <scope>NUCLEOTIDE SEQUENCE</scope>
    <source>
        <strain evidence="14">NC_groundwater_580_Pr5_B-0.1um_64_19</strain>
    </source>
</reference>
<dbReference type="EMBL" id="JACPNR010000012">
    <property type="protein sequence ID" value="MBI2679111.1"/>
    <property type="molecule type" value="Genomic_DNA"/>
</dbReference>
<gene>
    <name evidence="13 14" type="primary">queA</name>
    <name evidence="14" type="ORF">HYX28_10050</name>
</gene>
<sequence length="373" mass="41129">MLVRDFHFHLPAGLIAQQPLADRAASRLLHLDRASGRIADRAFRDLPGLLRPDDLLVFNDTRVFPARLYGRRSGARSQPVSPNNPAAKGFLQGRVEVLLTKRLTGLSGNREPETENELWSALVRPGRKIGVGERLTFGEGNDELHAEVTARGEFGERTLRFESVADFFAALDRIGHVPLPPYIARADSAADRGRYQTIYARARGSVAAPTAGLHFTPGIFDQLRARGIEMANITLHVGLGTFQPVHAERVEDHKLHTESYSIALETAAQINAALAAKRRIVAVGTTTVRTLEFVASQNDGRIVSSTGEADIFIFPGFRFRAVGALLTNFHLPESTLLMLVSAFAGRDHTLAAYQHAVREKYRFYSYGDCMFIG</sequence>
<dbReference type="GO" id="GO:0051075">
    <property type="term" value="F:S-adenosylmethionine:tRNA ribosyltransferase-isomerase activity"/>
    <property type="evidence" value="ECO:0007669"/>
    <property type="project" value="UniProtKB-EC"/>
</dbReference>
<keyword evidence="4 13" id="KW-0963">Cytoplasm</keyword>
<comment type="catalytic activity">
    <reaction evidence="8 13">
        <text>7-aminomethyl-7-carbaguanosine(34) in tRNA + S-adenosyl-L-methionine = epoxyqueuosine(34) in tRNA + adenine + L-methionine + 2 H(+)</text>
        <dbReference type="Rhea" id="RHEA:32155"/>
        <dbReference type="Rhea" id="RHEA-COMP:10342"/>
        <dbReference type="Rhea" id="RHEA-COMP:18582"/>
        <dbReference type="ChEBI" id="CHEBI:15378"/>
        <dbReference type="ChEBI" id="CHEBI:16708"/>
        <dbReference type="ChEBI" id="CHEBI:57844"/>
        <dbReference type="ChEBI" id="CHEBI:59789"/>
        <dbReference type="ChEBI" id="CHEBI:82833"/>
        <dbReference type="ChEBI" id="CHEBI:194443"/>
        <dbReference type="EC" id="2.4.99.17"/>
    </reaction>
</comment>
<evidence type="ECO:0000256" key="11">
    <source>
        <dbReference type="ARBA" id="ARBA00069325"/>
    </source>
</evidence>
<keyword evidence="5 13" id="KW-0808">Transferase</keyword>
<proteinExistence type="inferred from homology"/>
<comment type="subcellular location">
    <subcellularLocation>
        <location evidence="1 13">Cytoplasm</location>
    </subcellularLocation>
</comment>
<dbReference type="AlphaFoldDB" id="A0A932AAE3"/>
<evidence type="ECO:0000256" key="5">
    <source>
        <dbReference type="ARBA" id="ARBA00022679"/>
    </source>
</evidence>
<dbReference type="Pfam" id="PF02547">
    <property type="entry name" value="Queuosine_synth"/>
    <property type="match status" value="1"/>
</dbReference>
<evidence type="ECO:0000256" key="1">
    <source>
        <dbReference type="ARBA" id="ARBA00004496"/>
    </source>
</evidence>
<dbReference type="SUPFAM" id="SSF111337">
    <property type="entry name" value="QueA-like"/>
    <property type="match status" value="1"/>
</dbReference>
<organism evidence="14 15">
    <name type="scientific">Candidatus Korobacter versatilis</name>
    <dbReference type="NCBI Taxonomy" id="658062"/>
    <lineage>
        <taxon>Bacteria</taxon>
        <taxon>Pseudomonadati</taxon>
        <taxon>Acidobacteriota</taxon>
        <taxon>Terriglobia</taxon>
        <taxon>Terriglobales</taxon>
        <taxon>Candidatus Korobacteraceae</taxon>
        <taxon>Candidatus Korobacter</taxon>
    </lineage>
</organism>
<evidence type="ECO:0000256" key="3">
    <source>
        <dbReference type="ARBA" id="ARBA00011245"/>
    </source>
</evidence>
<dbReference type="Gene3D" id="2.40.10.240">
    <property type="entry name" value="QueA-like"/>
    <property type="match status" value="1"/>
</dbReference>
<evidence type="ECO:0000313" key="15">
    <source>
        <dbReference type="Proteomes" id="UP000779809"/>
    </source>
</evidence>